<protein>
    <submittedName>
        <fullName evidence="3">Cupredoxin domain-containing protein</fullName>
    </submittedName>
</protein>
<sequence length="117" mass="12631">MSAKRVSAALPALSVLSLLATAMPAGAEDDYPIFVIHMSNGVISPAVVEVPANTRFKLELHNDGSSPVEFESLPLRKEKVLAPGAESFIVIRNLAPGNYAFFDDFHLDMPPARLIAR</sequence>
<comment type="caution">
    <text evidence="3">The sequence shown here is derived from an EMBL/GenBank/DDBJ whole genome shotgun (WGS) entry which is preliminary data.</text>
</comment>
<dbReference type="Gene3D" id="2.60.40.420">
    <property type="entry name" value="Cupredoxins - blue copper proteins"/>
    <property type="match status" value="1"/>
</dbReference>
<feature type="signal peptide" evidence="1">
    <location>
        <begin position="1"/>
        <end position="27"/>
    </location>
</feature>
<organism evidence="3 4">
    <name type="scientific">Rhizobium sullae</name>
    <name type="common">Rhizobium hedysari</name>
    <dbReference type="NCBI Taxonomy" id="50338"/>
    <lineage>
        <taxon>Bacteria</taxon>
        <taxon>Pseudomonadati</taxon>
        <taxon>Pseudomonadota</taxon>
        <taxon>Alphaproteobacteria</taxon>
        <taxon>Hyphomicrobiales</taxon>
        <taxon>Rhizobiaceae</taxon>
        <taxon>Rhizobium/Agrobacterium group</taxon>
        <taxon>Rhizobium</taxon>
    </lineage>
</organism>
<name>A0A2N0DB28_RHISU</name>
<dbReference type="Pfam" id="PF13473">
    <property type="entry name" value="Cupredoxin_1"/>
    <property type="match status" value="1"/>
</dbReference>
<feature type="domain" description="EfeO-type cupredoxin-like" evidence="2">
    <location>
        <begin position="16"/>
        <end position="116"/>
    </location>
</feature>
<dbReference type="SUPFAM" id="SSF49503">
    <property type="entry name" value="Cupredoxins"/>
    <property type="match status" value="1"/>
</dbReference>
<dbReference type="Proteomes" id="UP000232164">
    <property type="component" value="Unassembled WGS sequence"/>
</dbReference>
<keyword evidence="1" id="KW-0732">Signal</keyword>
<dbReference type="STRING" id="1041146.GCA_000427985_06332"/>
<proteinExistence type="predicted"/>
<evidence type="ECO:0000313" key="3">
    <source>
        <dbReference type="EMBL" id="PKA43301.1"/>
    </source>
</evidence>
<gene>
    <name evidence="3" type="ORF">CWR43_09955</name>
</gene>
<dbReference type="InterPro" id="IPR028096">
    <property type="entry name" value="EfeO_Cupredoxin"/>
</dbReference>
<dbReference type="RefSeq" id="WP_100770968.1">
    <property type="nucleotide sequence ID" value="NZ_PIQN01000007.1"/>
</dbReference>
<reference evidence="3 4" key="2">
    <citation type="submission" date="2017-12" db="EMBL/GenBank/DDBJ databases">
        <title>Genome sequence of Rhizobium sullae HCNT1 isolated from Sulla coronaria nodules and featuring peculiar denitrification phenotypes.</title>
        <authorList>
            <person name="De Diego-Diaz B."/>
            <person name="Treu L."/>
            <person name="Campanaro S."/>
            <person name="Da Silva Duarte V."/>
            <person name="Basaglia M."/>
            <person name="Favaro L."/>
            <person name="Casella S."/>
            <person name="Squartini A."/>
        </authorList>
    </citation>
    <scope>NUCLEOTIDE SEQUENCE [LARGE SCALE GENOMIC DNA]</scope>
    <source>
        <strain evidence="3 4">HCNT1</strain>
    </source>
</reference>
<dbReference type="AlphaFoldDB" id="A0A2N0DB28"/>
<evidence type="ECO:0000256" key="1">
    <source>
        <dbReference type="SAM" id="SignalP"/>
    </source>
</evidence>
<evidence type="ECO:0000259" key="2">
    <source>
        <dbReference type="Pfam" id="PF13473"/>
    </source>
</evidence>
<evidence type="ECO:0000313" key="4">
    <source>
        <dbReference type="Proteomes" id="UP000232164"/>
    </source>
</evidence>
<dbReference type="EMBL" id="PIQN01000007">
    <property type="protein sequence ID" value="PKA43301.1"/>
    <property type="molecule type" value="Genomic_DNA"/>
</dbReference>
<dbReference type="InterPro" id="IPR008972">
    <property type="entry name" value="Cupredoxin"/>
</dbReference>
<reference evidence="3 4" key="1">
    <citation type="submission" date="2017-11" db="EMBL/GenBank/DDBJ databases">
        <authorList>
            <person name="Han C.G."/>
        </authorList>
    </citation>
    <scope>NUCLEOTIDE SEQUENCE [LARGE SCALE GENOMIC DNA]</scope>
    <source>
        <strain evidence="3 4">HCNT1</strain>
    </source>
</reference>
<accession>A0A2N0DB28</accession>
<feature type="chain" id="PRO_5014819233" evidence="1">
    <location>
        <begin position="28"/>
        <end position="117"/>
    </location>
</feature>